<dbReference type="GO" id="GO:0005524">
    <property type="term" value="F:ATP binding"/>
    <property type="evidence" value="ECO:0007669"/>
    <property type="project" value="InterPro"/>
</dbReference>
<dbReference type="GO" id="GO:0004672">
    <property type="term" value="F:protein kinase activity"/>
    <property type="evidence" value="ECO:0007669"/>
    <property type="project" value="InterPro"/>
</dbReference>
<dbReference type="Gene3D" id="1.20.120.1020">
    <property type="entry name" value="Prion-inhibition and propagation, HeLo domain"/>
    <property type="match status" value="1"/>
</dbReference>
<evidence type="ECO:0000313" key="2">
    <source>
        <dbReference type="EMBL" id="CEJ55313.1"/>
    </source>
</evidence>
<dbReference type="PROSITE" id="PS50011">
    <property type="entry name" value="PROTEIN_KINASE_DOM"/>
    <property type="match status" value="1"/>
</dbReference>
<dbReference type="PANTHER" id="PTHR37542:SF1">
    <property type="entry name" value="PRION-INHIBITION AND PROPAGATION HELO DOMAIN-CONTAINING PROTEIN"/>
    <property type="match status" value="1"/>
</dbReference>
<dbReference type="InterPro" id="IPR056002">
    <property type="entry name" value="DUF7580"/>
</dbReference>
<dbReference type="Gene3D" id="1.10.510.10">
    <property type="entry name" value="Transferase(Phosphotransferase) domain 1"/>
    <property type="match status" value="1"/>
</dbReference>
<dbReference type="OrthoDB" id="1911848at2759"/>
<reference evidence="3" key="1">
    <citation type="journal article" date="2015" name="Genome Announc.">
        <title>Draft genome sequence of the fungus Penicillium brasilianum MG11.</title>
        <authorList>
            <person name="Horn F."/>
            <person name="Linde J."/>
            <person name="Mattern D.J."/>
            <person name="Walther G."/>
            <person name="Guthke R."/>
            <person name="Brakhage A.A."/>
            <person name="Valiante V."/>
        </authorList>
    </citation>
    <scope>NUCLEOTIDE SEQUENCE [LARGE SCALE GENOMIC DNA]</scope>
    <source>
        <strain evidence="3">MG11</strain>
    </source>
</reference>
<accession>A0A0F7TJW4</accession>
<proteinExistence type="predicted"/>
<dbReference type="InterPro" id="IPR038305">
    <property type="entry name" value="HeLo_sf"/>
</dbReference>
<dbReference type="SUPFAM" id="SSF56112">
    <property type="entry name" value="Protein kinase-like (PK-like)"/>
    <property type="match status" value="1"/>
</dbReference>
<dbReference type="Pfam" id="PF24476">
    <property type="entry name" value="DUF7580"/>
    <property type="match status" value="1"/>
</dbReference>
<sequence>MAWWNNSGEFIPSTTSYPAVVMEGVGLSLAVVTTFKELYLISKFIHRVIISVRNSKSERQEREHEFHLELLYLQSFGQLIITNDGIMREGPLNNQWLQEVYSILERLRLQCGDYAKLAMAQDNDYQTYSPYLHNSTATSKLIEFPLEIHTDDAPNNGALKFRPRKNFIFEWFMSSRSTANWESWKWALFERRKFERFLQEFKKWTSKIKELVPLMLALHPRYNSSAVLESLISNEHSNRLGMAPHARLRKLTIEPAVHQTNFFLQNATLDALLDRECLTMASLSEPSSSLEKETDRVLVEFKKYGEDNADARPDTVTVDRVHQLASLLSSAGKDNLSTLSFRGIIDLPQQSRYAFIFNFPSQAADVEPISLHALMDSAAGSASRLTLPQRFHVAQDVTRAISAFHVDGWVHKSIRSQSIIFFQDKASQSSPLYADPFLVDFEFARPETAETQYTFDNNLERNLYRHPDRQGAPTVSFRKMHDIYSLGVVLLEIGLWQTAMSIHQNATKKLKEGVMMNPHAMQNLYIEIARRRLPHHMGPAYRDAVVKCLSCKSTDDDSRFAIIFYEEVVQNIDVTKLQ</sequence>
<feature type="domain" description="Protein kinase" evidence="1">
    <location>
        <begin position="234"/>
        <end position="569"/>
    </location>
</feature>
<gene>
    <name evidence="2" type="ORF">PMG11_01577</name>
</gene>
<keyword evidence="3" id="KW-1185">Reference proteome</keyword>
<organism evidence="2 3">
    <name type="scientific">Penicillium brasilianum</name>
    <dbReference type="NCBI Taxonomy" id="104259"/>
    <lineage>
        <taxon>Eukaryota</taxon>
        <taxon>Fungi</taxon>
        <taxon>Dikarya</taxon>
        <taxon>Ascomycota</taxon>
        <taxon>Pezizomycotina</taxon>
        <taxon>Eurotiomycetes</taxon>
        <taxon>Eurotiomycetidae</taxon>
        <taxon>Eurotiales</taxon>
        <taxon>Aspergillaceae</taxon>
        <taxon>Penicillium</taxon>
    </lineage>
</organism>
<dbReference type="InterPro" id="IPR000719">
    <property type="entry name" value="Prot_kinase_dom"/>
</dbReference>
<dbReference type="Proteomes" id="UP000042958">
    <property type="component" value="Unassembled WGS sequence"/>
</dbReference>
<evidence type="ECO:0000259" key="1">
    <source>
        <dbReference type="PROSITE" id="PS50011"/>
    </source>
</evidence>
<protein>
    <recommendedName>
        <fullName evidence="1">Protein kinase domain-containing protein</fullName>
    </recommendedName>
</protein>
<dbReference type="PANTHER" id="PTHR37542">
    <property type="entry name" value="HELO DOMAIN-CONTAINING PROTEIN-RELATED"/>
    <property type="match status" value="1"/>
</dbReference>
<dbReference type="InterPro" id="IPR011009">
    <property type="entry name" value="Kinase-like_dom_sf"/>
</dbReference>
<dbReference type="AlphaFoldDB" id="A0A0F7TJW4"/>
<evidence type="ECO:0000313" key="3">
    <source>
        <dbReference type="Proteomes" id="UP000042958"/>
    </source>
</evidence>
<dbReference type="EMBL" id="CDHK01000002">
    <property type="protein sequence ID" value="CEJ55313.1"/>
    <property type="molecule type" value="Genomic_DNA"/>
</dbReference>
<name>A0A0F7TJW4_PENBI</name>
<dbReference type="STRING" id="104259.A0A0F7TJW4"/>